<dbReference type="Gene3D" id="3.40.470.10">
    <property type="entry name" value="Uracil-DNA glycosylase-like domain"/>
    <property type="match status" value="1"/>
</dbReference>
<dbReference type="GO" id="GO:0006285">
    <property type="term" value="P:base-excision repair, AP site formation"/>
    <property type="evidence" value="ECO:0007669"/>
    <property type="project" value="InterPro"/>
</dbReference>
<name>C1EDR1_MICCC</name>
<dbReference type="SUPFAM" id="SSF52141">
    <property type="entry name" value="Uracil-DNA glycosylase-like"/>
    <property type="match status" value="1"/>
</dbReference>
<dbReference type="InParanoid" id="C1EDR1"/>
<dbReference type="PANTHER" id="PTHR12159">
    <property type="entry name" value="G/T AND G/U MISMATCH-SPECIFIC DNA GLYCOSYLASE"/>
    <property type="match status" value="1"/>
</dbReference>
<protein>
    <recommendedName>
        <fullName evidence="5">Uracil-DNA glycosylase-like domain-containing protein</fullName>
    </recommendedName>
</protein>
<dbReference type="CDD" id="cd10028">
    <property type="entry name" value="UDG-F2_TDG_MUG"/>
    <property type="match status" value="1"/>
</dbReference>
<feature type="region of interest" description="Disordered" evidence="4">
    <location>
        <begin position="18"/>
        <end position="58"/>
    </location>
</feature>
<accession>C1EDR1</accession>
<dbReference type="eggNOG" id="ENOG502RYQ9">
    <property type="taxonomic scope" value="Eukaryota"/>
</dbReference>
<evidence type="ECO:0000256" key="2">
    <source>
        <dbReference type="ARBA" id="ARBA00022801"/>
    </source>
</evidence>
<evidence type="ECO:0000256" key="1">
    <source>
        <dbReference type="ARBA" id="ARBA00022763"/>
    </source>
</evidence>
<dbReference type="Pfam" id="PF03167">
    <property type="entry name" value="UDG"/>
    <property type="match status" value="1"/>
</dbReference>
<dbReference type="GeneID" id="8247575"/>
<dbReference type="InterPro" id="IPR015637">
    <property type="entry name" value="MUG/TDG"/>
</dbReference>
<feature type="domain" description="Uracil-DNA glycosylase-like" evidence="5">
    <location>
        <begin position="93"/>
        <end position="272"/>
    </location>
</feature>
<dbReference type="Proteomes" id="UP000002009">
    <property type="component" value="Chromosome 11"/>
</dbReference>
<dbReference type="PANTHER" id="PTHR12159:SF9">
    <property type="entry name" value="G_T MISMATCH-SPECIFIC THYMINE DNA GLYCOSYLASE"/>
    <property type="match status" value="1"/>
</dbReference>
<reference evidence="6 7" key="1">
    <citation type="journal article" date="2009" name="Science">
        <title>Green evolution and dynamic adaptations revealed by genomes of the marine picoeukaryotes Micromonas.</title>
        <authorList>
            <person name="Worden A.Z."/>
            <person name="Lee J.H."/>
            <person name="Mock T."/>
            <person name="Rouze P."/>
            <person name="Simmons M.P."/>
            <person name="Aerts A.L."/>
            <person name="Allen A.E."/>
            <person name="Cuvelier M.L."/>
            <person name="Derelle E."/>
            <person name="Everett M.V."/>
            <person name="Foulon E."/>
            <person name="Grimwood J."/>
            <person name="Gundlach H."/>
            <person name="Henrissat B."/>
            <person name="Napoli C."/>
            <person name="McDonald S.M."/>
            <person name="Parker M.S."/>
            <person name="Rombauts S."/>
            <person name="Salamov A."/>
            <person name="Von Dassow P."/>
            <person name="Badger J.H."/>
            <person name="Coutinho P.M."/>
            <person name="Demir E."/>
            <person name="Dubchak I."/>
            <person name="Gentemann C."/>
            <person name="Eikrem W."/>
            <person name="Gready J.E."/>
            <person name="John U."/>
            <person name="Lanier W."/>
            <person name="Lindquist E.A."/>
            <person name="Lucas S."/>
            <person name="Mayer K.F."/>
            <person name="Moreau H."/>
            <person name="Not F."/>
            <person name="Otillar R."/>
            <person name="Panaud O."/>
            <person name="Pangilinan J."/>
            <person name="Paulsen I."/>
            <person name="Piegu B."/>
            <person name="Poliakov A."/>
            <person name="Robbens S."/>
            <person name="Schmutz J."/>
            <person name="Toulza E."/>
            <person name="Wyss T."/>
            <person name="Zelensky A."/>
            <person name="Zhou K."/>
            <person name="Armbrust E.V."/>
            <person name="Bhattacharya D."/>
            <person name="Goodenough U.W."/>
            <person name="Van de Peer Y."/>
            <person name="Grigoriev I.V."/>
        </authorList>
    </citation>
    <scope>NUCLEOTIDE SEQUENCE [LARGE SCALE GENOMIC DNA]</scope>
    <source>
        <strain evidence="7">RCC299 / NOUM17</strain>
    </source>
</reference>
<keyword evidence="3" id="KW-0234">DNA repair</keyword>
<dbReference type="RefSeq" id="XP_002504840.1">
    <property type="nucleotide sequence ID" value="XM_002504794.1"/>
</dbReference>
<evidence type="ECO:0000313" key="6">
    <source>
        <dbReference type="EMBL" id="ACO66098.1"/>
    </source>
</evidence>
<dbReference type="InterPro" id="IPR036895">
    <property type="entry name" value="Uracil-DNA_glycosylase-like_sf"/>
</dbReference>
<sequence length="302" mass="33195">MLSASTFEKFRFTGGRAVAAASVSRKREGSPLTPPQPPRARAKPDDEVSDDPSVRQHPYIAPAPARWRERYAPACEACEAARVPCVHHPEVPLKLLIIGHNPSEHSWGSGWSYSNPSNNFWKLLAKGRIVPEDWTKEDCPRLPGDLGIGFTDAGTVPGNDAGAYNRATMKKWRSDLYARLRGHVARCADASGDEDARVGHRSSMSIASRHGPDVVAFSGKRQYAQLFDAVPSRVDAGRQPPESLPPGWPLCPERTEVWVMPSSSGRAAMTREAREGPWVELGTRLATIPWPRAEYRGAELSD</sequence>
<evidence type="ECO:0000256" key="3">
    <source>
        <dbReference type="ARBA" id="ARBA00023204"/>
    </source>
</evidence>
<keyword evidence="1" id="KW-0227">DNA damage</keyword>
<dbReference type="EMBL" id="CP001330">
    <property type="protein sequence ID" value="ACO66098.1"/>
    <property type="molecule type" value="Genomic_DNA"/>
</dbReference>
<dbReference type="KEGG" id="mis:MICPUN_62359"/>
<gene>
    <name evidence="6" type="ORF">MICPUN_62359</name>
</gene>
<dbReference type="STRING" id="296587.C1EDR1"/>
<dbReference type="AlphaFoldDB" id="C1EDR1"/>
<evidence type="ECO:0000313" key="7">
    <source>
        <dbReference type="Proteomes" id="UP000002009"/>
    </source>
</evidence>
<dbReference type="OrthoDB" id="565731at2759"/>
<dbReference type="GO" id="GO:0004844">
    <property type="term" value="F:uracil DNA N-glycosylase activity"/>
    <property type="evidence" value="ECO:0007669"/>
    <property type="project" value="TreeGrafter"/>
</dbReference>
<dbReference type="GO" id="GO:0008263">
    <property type="term" value="F:pyrimidine-specific mismatch base pair DNA N-glycosylase activity"/>
    <property type="evidence" value="ECO:0007669"/>
    <property type="project" value="TreeGrafter"/>
</dbReference>
<keyword evidence="2" id="KW-0378">Hydrolase</keyword>
<keyword evidence="7" id="KW-1185">Reference proteome</keyword>
<proteinExistence type="predicted"/>
<evidence type="ECO:0000256" key="4">
    <source>
        <dbReference type="SAM" id="MobiDB-lite"/>
    </source>
</evidence>
<organism evidence="6 7">
    <name type="scientific">Micromonas commoda (strain RCC299 / NOUM17 / CCMP2709)</name>
    <name type="common">Picoplanktonic green alga</name>
    <dbReference type="NCBI Taxonomy" id="296587"/>
    <lineage>
        <taxon>Eukaryota</taxon>
        <taxon>Viridiplantae</taxon>
        <taxon>Chlorophyta</taxon>
        <taxon>Mamiellophyceae</taxon>
        <taxon>Mamiellales</taxon>
        <taxon>Mamiellaceae</taxon>
        <taxon>Micromonas</taxon>
    </lineage>
</organism>
<dbReference type="OMA" id="YGKATME"/>
<dbReference type="InterPro" id="IPR005122">
    <property type="entry name" value="Uracil-DNA_glycosylase-like"/>
</dbReference>
<evidence type="ECO:0000259" key="5">
    <source>
        <dbReference type="Pfam" id="PF03167"/>
    </source>
</evidence>